<evidence type="ECO:0000313" key="2">
    <source>
        <dbReference type="WBParaSite" id="SPAL_0000960700.1"/>
    </source>
</evidence>
<name>A0A0N5BUT8_STREA</name>
<evidence type="ECO:0000313" key="1">
    <source>
        <dbReference type="Proteomes" id="UP000046392"/>
    </source>
</evidence>
<reference evidence="2" key="1">
    <citation type="submission" date="2017-02" db="UniProtKB">
        <authorList>
            <consortium name="WormBaseParasite"/>
        </authorList>
    </citation>
    <scope>IDENTIFICATION</scope>
</reference>
<sequence length="266" mass="29647">MIFVLDVTNNNAQVLGQLQTYMTTMLRDIASTGRRWISEFSVLGYDQTKTYHLGSGGRRDIDVIATAFSKAYNLSLANSPSCIPVRVWETIETATHLSTNFGYIFNFQSTPPLETVPELIALGKNAFTCNSNSNTFKNIKLSCEESEGDAFDINPSNFQYILRIILTFYSSGVVYKKVMNDCTSGCYLYYPIDSHTQNAQIFINGASGNISQQIFMPNLTALANVLFLLQDTTTGWNIIEMSRACPSGWNDLSSQYCYTTVSTPMS</sequence>
<proteinExistence type="predicted"/>
<protein>
    <submittedName>
        <fullName evidence="2">VWFA domain-containing protein</fullName>
    </submittedName>
</protein>
<organism evidence="1 2">
    <name type="scientific">Strongyloides papillosus</name>
    <name type="common">Intestinal threadworm</name>
    <dbReference type="NCBI Taxonomy" id="174720"/>
    <lineage>
        <taxon>Eukaryota</taxon>
        <taxon>Metazoa</taxon>
        <taxon>Ecdysozoa</taxon>
        <taxon>Nematoda</taxon>
        <taxon>Chromadorea</taxon>
        <taxon>Rhabditida</taxon>
        <taxon>Tylenchina</taxon>
        <taxon>Panagrolaimomorpha</taxon>
        <taxon>Strongyloidoidea</taxon>
        <taxon>Strongyloididae</taxon>
        <taxon>Strongyloides</taxon>
    </lineage>
</organism>
<dbReference type="STRING" id="174720.A0A0N5BUT8"/>
<keyword evidence="1" id="KW-1185">Reference proteome</keyword>
<dbReference type="AlphaFoldDB" id="A0A0N5BUT8"/>
<accession>A0A0N5BUT8</accession>
<dbReference type="Proteomes" id="UP000046392">
    <property type="component" value="Unplaced"/>
</dbReference>
<dbReference type="InterPro" id="IPR053295">
    <property type="entry name" value="Innate_immunity_reg"/>
</dbReference>
<dbReference type="PANTHER" id="PTHR47324">
    <property type="entry name" value="PROTEIN IRG-7-RELATED"/>
    <property type="match status" value="1"/>
</dbReference>
<dbReference type="WBParaSite" id="SPAL_0000960700.1">
    <property type="protein sequence ID" value="SPAL_0000960700.1"/>
    <property type="gene ID" value="SPAL_0000960700"/>
</dbReference>